<reference evidence="2 3" key="1">
    <citation type="submission" date="2018-10" db="EMBL/GenBank/DDBJ databases">
        <title>Genomic Encyclopedia of Type Strains, Phase IV (KMG-IV): sequencing the most valuable type-strain genomes for metagenomic binning, comparative biology and taxonomic classification.</title>
        <authorList>
            <person name="Goeker M."/>
        </authorList>
    </citation>
    <scope>NUCLEOTIDE SEQUENCE [LARGE SCALE GENOMIC DNA]</scope>
    <source>
        <strain evidence="2 3">DSM 3303</strain>
    </source>
</reference>
<evidence type="ECO:0000256" key="1">
    <source>
        <dbReference type="SAM" id="SignalP"/>
    </source>
</evidence>
<accession>A0A495BKQ9</accession>
<organism evidence="2 3">
    <name type="scientific">Vogesella indigofera</name>
    <name type="common">Pseudomonas indigofera</name>
    <dbReference type="NCBI Taxonomy" id="45465"/>
    <lineage>
        <taxon>Bacteria</taxon>
        <taxon>Pseudomonadati</taxon>
        <taxon>Pseudomonadota</taxon>
        <taxon>Betaproteobacteria</taxon>
        <taxon>Neisseriales</taxon>
        <taxon>Chromobacteriaceae</taxon>
        <taxon>Vogesella</taxon>
    </lineage>
</organism>
<evidence type="ECO:0000313" key="3">
    <source>
        <dbReference type="Proteomes" id="UP000279384"/>
    </source>
</evidence>
<name>A0A495BKQ9_VOGIN</name>
<dbReference type="Gene3D" id="1.20.1600.10">
    <property type="entry name" value="Outer membrane efflux proteins (OEP)"/>
    <property type="match status" value="1"/>
</dbReference>
<evidence type="ECO:0000313" key="2">
    <source>
        <dbReference type="EMBL" id="RKQ61481.1"/>
    </source>
</evidence>
<protein>
    <recommendedName>
        <fullName evidence="4">Outer membrane efflux protein</fullName>
    </recommendedName>
</protein>
<feature type="chain" id="PRO_5019748105" description="Outer membrane efflux protein" evidence="1">
    <location>
        <begin position="21"/>
        <end position="361"/>
    </location>
</feature>
<feature type="signal peptide" evidence="1">
    <location>
        <begin position="1"/>
        <end position="20"/>
    </location>
</feature>
<keyword evidence="1" id="KW-0732">Signal</keyword>
<dbReference type="RefSeq" id="WP_147424462.1">
    <property type="nucleotide sequence ID" value="NZ_RBID01000011.1"/>
</dbReference>
<dbReference type="Proteomes" id="UP000279384">
    <property type="component" value="Unassembled WGS sequence"/>
</dbReference>
<proteinExistence type="predicted"/>
<sequence length="361" mass="39097">MNKPRMLLAALPLLVGVAQAQQPPESEWRQANRQVAEFPRGHADVLKWEQAQQTAMPPAAGKPATLALSSLAEGVQLAWQAHPELAKPLAQLGAEEAALLASGQWQALSAVKLRRIEDAAELIEVAHGTRKTLLAAMAAEQALPYQQQALQAAEAAAELGARMARTGNWSKLQDAREQLLKVSAMQQWQRSLYAADQSRAAVLKALQQWTRRPSQTVSLPQGLPVLPASILSEQAFQSRLESMAATLPASEQTMMRANAELAYSAYRTAFALASSSQQDMLKLRQLIYDETVLRYNGMLLNTWDLLAESRALAEARVEAIGAVRDFWLAEADLQLLLLGQVPESFVTLAAGGGDSPAAAGH</sequence>
<dbReference type="AlphaFoldDB" id="A0A495BKQ9"/>
<evidence type="ECO:0008006" key="4">
    <source>
        <dbReference type="Google" id="ProtNLM"/>
    </source>
</evidence>
<comment type="caution">
    <text evidence="2">The sequence shown here is derived from an EMBL/GenBank/DDBJ whole genome shotgun (WGS) entry which is preliminary data.</text>
</comment>
<gene>
    <name evidence="2" type="ORF">C8E02_1256</name>
</gene>
<dbReference type="EMBL" id="RBID01000011">
    <property type="protein sequence ID" value="RKQ61481.1"/>
    <property type="molecule type" value="Genomic_DNA"/>
</dbReference>
<dbReference type="SUPFAM" id="SSF56954">
    <property type="entry name" value="Outer membrane efflux proteins (OEP)"/>
    <property type="match status" value="1"/>
</dbReference>